<sequence length="201" mass="21655">MTSWVRYALALFPYPHYAVAAITLRRQRRCTSSTWVAAPAVGAVALGRHLTGGRCHLAWALPLQERSPLQAVALAVGLPLVAWLWALPMPAGAAIAGASHARGRLRMLTATPTRVFGRGRLPPCRGPWLQSAAPCSQPGRGWPTLHVGWPWVATPPPRCLRYGEDEGGQASSSIAISTRWISTTKLLQSDIVTLAQREGGE</sequence>
<gene>
    <name evidence="1" type="ORF">B296_00025883</name>
</gene>
<dbReference type="Proteomes" id="UP000287651">
    <property type="component" value="Unassembled WGS sequence"/>
</dbReference>
<accession>A0A426XQ46</accession>
<proteinExistence type="predicted"/>
<evidence type="ECO:0000313" key="1">
    <source>
        <dbReference type="EMBL" id="RRT41545.1"/>
    </source>
</evidence>
<protein>
    <submittedName>
        <fullName evidence="1">Uncharacterized protein</fullName>
    </submittedName>
</protein>
<dbReference type="AlphaFoldDB" id="A0A426XQ46"/>
<comment type="caution">
    <text evidence="1">The sequence shown here is derived from an EMBL/GenBank/DDBJ whole genome shotgun (WGS) entry which is preliminary data.</text>
</comment>
<reference evidence="1 2" key="1">
    <citation type="journal article" date="2014" name="Agronomy (Basel)">
        <title>A Draft Genome Sequence for Ensete ventricosum, the Drought-Tolerant Tree Against Hunger.</title>
        <authorList>
            <person name="Harrison J."/>
            <person name="Moore K.A."/>
            <person name="Paszkiewicz K."/>
            <person name="Jones T."/>
            <person name="Grant M."/>
            <person name="Ambacheew D."/>
            <person name="Muzemil S."/>
            <person name="Studholme D.J."/>
        </authorList>
    </citation>
    <scope>NUCLEOTIDE SEQUENCE [LARGE SCALE GENOMIC DNA]</scope>
</reference>
<name>A0A426XQ46_ENSVE</name>
<dbReference type="EMBL" id="AMZH03018496">
    <property type="protein sequence ID" value="RRT41545.1"/>
    <property type="molecule type" value="Genomic_DNA"/>
</dbReference>
<organism evidence="1 2">
    <name type="scientific">Ensete ventricosum</name>
    <name type="common">Abyssinian banana</name>
    <name type="synonym">Musa ensete</name>
    <dbReference type="NCBI Taxonomy" id="4639"/>
    <lineage>
        <taxon>Eukaryota</taxon>
        <taxon>Viridiplantae</taxon>
        <taxon>Streptophyta</taxon>
        <taxon>Embryophyta</taxon>
        <taxon>Tracheophyta</taxon>
        <taxon>Spermatophyta</taxon>
        <taxon>Magnoliopsida</taxon>
        <taxon>Liliopsida</taxon>
        <taxon>Zingiberales</taxon>
        <taxon>Musaceae</taxon>
        <taxon>Ensete</taxon>
    </lineage>
</organism>
<evidence type="ECO:0000313" key="2">
    <source>
        <dbReference type="Proteomes" id="UP000287651"/>
    </source>
</evidence>